<dbReference type="Pfam" id="PF02272">
    <property type="entry name" value="DHHA1"/>
    <property type="match status" value="1"/>
</dbReference>
<evidence type="ECO:0000259" key="8">
    <source>
        <dbReference type="Pfam" id="PF10141"/>
    </source>
</evidence>
<dbReference type="InterPro" id="IPR041122">
    <property type="entry name" value="RecJ_OB"/>
</dbReference>
<dbReference type="InterPro" id="IPR004610">
    <property type="entry name" value="RecJ"/>
</dbReference>
<dbReference type="InterPro" id="IPR051673">
    <property type="entry name" value="SSDNA_exonuclease_RecJ"/>
</dbReference>
<evidence type="ECO:0000259" key="9">
    <source>
        <dbReference type="Pfam" id="PF17768"/>
    </source>
</evidence>
<dbReference type="RefSeq" id="WP_163940126.1">
    <property type="nucleotide sequence ID" value="NZ_JAAIKC010000001.1"/>
</dbReference>
<dbReference type="GO" id="GO:0006281">
    <property type="term" value="P:DNA repair"/>
    <property type="evidence" value="ECO:0007669"/>
    <property type="project" value="InterPro"/>
</dbReference>
<keyword evidence="3" id="KW-0540">Nuclease</keyword>
<dbReference type="Pfam" id="PF10141">
    <property type="entry name" value="ssDNA-exonuc_C"/>
    <property type="match status" value="1"/>
</dbReference>
<evidence type="ECO:0000256" key="4">
    <source>
        <dbReference type="ARBA" id="ARBA00022801"/>
    </source>
</evidence>
<dbReference type="InterPro" id="IPR038763">
    <property type="entry name" value="DHH_sf"/>
</dbReference>
<name>A0A6G3ZQY9_9BACL</name>
<feature type="domain" description="Single-stranded-DNA-specific exonuclease RecJ C-terminal" evidence="8">
    <location>
        <begin position="572"/>
        <end position="803"/>
    </location>
</feature>
<dbReference type="Pfam" id="PF17768">
    <property type="entry name" value="RecJ_OB"/>
    <property type="match status" value="1"/>
</dbReference>
<evidence type="ECO:0000256" key="3">
    <source>
        <dbReference type="ARBA" id="ARBA00022722"/>
    </source>
</evidence>
<evidence type="ECO:0000256" key="1">
    <source>
        <dbReference type="ARBA" id="ARBA00005915"/>
    </source>
</evidence>
<dbReference type="InterPro" id="IPR003156">
    <property type="entry name" value="DHHA1_dom"/>
</dbReference>
<dbReference type="GO" id="GO:0006310">
    <property type="term" value="P:DNA recombination"/>
    <property type="evidence" value="ECO:0007669"/>
    <property type="project" value="InterPro"/>
</dbReference>
<dbReference type="PANTHER" id="PTHR30255:SF2">
    <property type="entry name" value="SINGLE-STRANDED-DNA-SPECIFIC EXONUCLEASE RECJ"/>
    <property type="match status" value="1"/>
</dbReference>
<proteinExistence type="inferred from homology"/>
<dbReference type="AlphaFoldDB" id="A0A6G3ZQY9"/>
<dbReference type="PANTHER" id="PTHR30255">
    <property type="entry name" value="SINGLE-STRANDED-DNA-SPECIFIC EXONUCLEASE RECJ"/>
    <property type="match status" value="1"/>
</dbReference>
<feature type="domain" description="DHHA1" evidence="7">
    <location>
        <begin position="346"/>
        <end position="441"/>
    </location>
</feature>
<evidence type="ECO:0000256" key="5">
    <source>
        <dbReference type="ARBA" id="ARBA00022839"/>
    </source>
</evidence>
<feature type="domain" description="RecJ OB" evidence="9">
    <location>
        <begin position="456"/>
        <end position="565"/>
    </location>
</feature>
<dbReference type="SUPFAM" id="SSF64182">
    <property type="entry name" value="DHH phosphoesterases"/>
    <property type="match status" value="1"/>
</dbReference>
<dbReference type="InterPro" id="IPR018779">
    <property type="entry name" value="RecJ_C"/>
</dbReference>
<dbReference type="Pfam" id="PF01368">
    <property type="entry name" value="DHH"/>
    <property type="match status" value="1"/>
</dbReference>
<organism evidence="10">
    <name type="scientific">Paenibacillus sp. SYP-B3998</name>
    <dbReference type="NCBI Taxonomy" id="2678564"/>
    <lineage>
        <taxon>Bacteria</taxon>
        <taxon>Bacillati</taxon>
        <taxon>Bacillota</taxon>
        <taxon>Bacilli</taxon>
        <taxon>Bacillales</taxon>
        <taxon>Paenibacillaceae</taxon>
        <taxon>Paenibacillus</taxon>
    </lineage>
</organism>
<reference evidence="10" key="1">
    <citation type="submission" date="2020-02" db="EMBL/GenBank/DDBJ databases">
        <authorList>
            <person name="Shen X.-R."/>
            <person name="Zhang Y.-X."/>
        </authorList>
    </citation>
    <scope>NUCLEOTIDE SEQUENCE</scope>
    <source>
        <strain evidence="10">SYP-B3998</strain>
    </source>
</reference>
<dbReference type="InterPro" id="IPR001667">
    <property type="entry name" value="DDH_dom"/>
</dbReference>
<sequence>MLSAKARWSIGSADEALVETFVSELQIDPLVAKMLVLRHLGTVHEAEQFLHGGLENFHDPFLLDGMLPAVERIKKALERNEHIRVYGDYDADGVSSTSLMAHLLQGLGARFDTYIPHRIREGYGLNRSAIALAKEQGVSLLITVDTGISAVGEVQYIQELGMDVIVTDHHEPPETLPDALSIINPKKPGCPYPYKQLAGVGVAFKLAHALLGRIPEELLEFAALGTVADLMPLTGENRLIVKMGLVRMQASAYPGFRSLIGVSGIERKEVTASHIGFSLAPRINASGRLECADDAVKLLTTTDEQEAEQIAFELDMLNKERQRIVEEMAAEALEMAEQQRSKGLDKVIVVAKEGWNVGVVGIVASKIVEKFYRPTLVLSIDPETGIAKGSARSIVGFDLYKALTECKHWLDHYGGHQAAAGMSLNHIHLDAFSHKLNELAETTLSEEDLIPFLRADVACSLADVPISSIQQLEKLAPFGMGNPAPKFVFTDLLLGDIRTMGKEKQHLKLGLSQMDNEISNSVEAIAFGKGNLAHVIAPAARLDVLGEVSINEWNGMRKPQIVMQDLRITHVQLFDWRGAQQLEAKLSQLKEALSSGIGNMAVNNSIPAIVLFNESDVATFASSSFQIGEAIPYWIVQDSGGLMAGNEQAAELDFASMQDIVLYTIPRNAEDLRNILQQARGIMRCYAIFAEFGTNSGSTMPTRDMFKLLYGTLQKEGSLNVQDQRLMQALSKRSGLSPTMIQFIVSVFEELGFIERQGAVVKLQATPAKKDLTTSRLYQDRLHRQEVETIVMYSSAKELEQWIVEQLTFQNELLEEIV</sequence>
<protein>
    <recommendedName>
        <fullName evidence="2">Single-stranded-DNA-specific exonuclease RecJ</fullName>
    </recommendedName>
</protein>
<gene>
    <name evidence="10" type="primary">recJ</name>
    <name evidence="10" type="ORF">GK047_00665</name>
</gene>
<dbReference type="EMBL" id="JAAIKC010000001">
    <property type="protein sequence ID" value="NEW04535.1"/>
    <property type="molecule type" value="Genomic_DNA"/>
</dbReference>
<evidence type="ECO:0000256" key="2">
    <source>
        <dbReference type="ARBA" id="ARBA00019841"/>
    </source>
</evidence>
<dbReference type="GO" id="GO:0003676">
    <property type="term" value="F:nucleic acid binding"/>
    <property type="evidence" value="ECO:0007669"/>
    <property type="project" value="InterPro"/>
</dbReference>
<dbReference type="NCBIfam" id="TIGR00644">
    <property type="entry name" value="recJ"/>
    <property type="match status" value="1"/>
</dbReference>
<dbReference type="Gene3D" id="3.90.1640.30">
    <property type="match status" value="1"/>
</dbReference>
<comment type="caution">
    <text evidence="10">The sequence shown here is derived from an EMBL/GenBank/DDBJ whole genome shotgun (WGS) entry which is preliminary data.</text>
</comment>
<dbReference type="Gene3D" id="3.10.310.30">
    <property type="match status" value="1"/>
</dbReference>
<comment type="similarity">
    <text evidence="1">Belongs to the RecJ family.</text>
</comment>
<accession>A0A6G3ZQY9</accession>
<evidence type="ECO:0000313" key="10">
    <source>
        <dbReference type="EMBL" id="NEW04535.1"/>
    </source>
</evidence>
<dbReference type="GO" id="GO:0008409">
    <property type="term" value="F:5'-3' exonuclease activity"/>
    <property type="evidence" value="ECO:0007669"/>
    <property type="project" value="InterPro"/>
</dbReference>
<feature type="domain" description="DDH" evidence="6">
    <location>
        <begin position="83"/>
        <end position="226"/>
    </location>
</feature>
<keyword evidence="4" id="KW-0378">Hydrolase</keyword>
<keyword evidence="5 10" id="KW-0269">Exonuclease</keyword>
<evidence type="ECO:0000259" key="7">
    <source>
        <dbReference type="Pfam" id="PF02272"/>
    </source>
</evidence>
<evidence type="ECO:0000259" key="6">
    <source>
        <dbReference type="Pfam" id="PF01368"/>
    </source>
</evidence>